<evidence type="ECO:0000313" key="1">
    <source>
        <dbReference type="EMBL" id="MBY86241.1"/>
    </source>
</evidence>
<keyword evidence="1" id="KW-0808">Transferase</keyword>
<dbReference type="EMBL" id="GGMS01017038">
    <property type="protein sequence ID" value="MBY86241.1"/>
    <property type="molecule type" value="Transcribed_RNA"/>
</dbReference>
<dbReference type="PANTHER" id="PTHR19446">
    <property type="entry name" value="REVERSE TRANSCRIPTASES"/>
    <property type="match status" value="1"/>
</dbReference>
<name>A0A2S2R888_9HEMI</name>
<dbReference type="GO" id="GO:0003964">
    <property type="term" value="F:RNA-directed DNA polymerase activity"/>
    <property type="evidence" value="ECO:0007669"/>
    <property type="project" value="UniProtKB-KW"/>
</dbReference>
<organism evidence="1">
    <name type="scientific">Sipha flava</name>
    <name type="common">yellow sugarcane aphid</name>
    <dbReference type="NCBI Taxonomy" id="143950"/>
    <lineage>
        <taxon>Eukaryota</taxon>
        <taxon>Metazoa</taxon>
        <taxon>Ecdysozoa</taxon>
        <taxon>Arthropoda</taxon>
        <taxon>Hexapoda</taxon>
        <taxon>Insecta</taxon>
        <taxon>Pterygota</taxon>
        <taxon>Neoptera</taxon>
        <taxon>Paraneoptera</taxon>
        <taxon>Hemiptera</taxon>
        <taxon>Sternorrhyncha</taxon>
        <taxon>Aphidomorpha</taxon>
        <taxon>Aphidoidea</taxon>
        <taxon>Aphididae</taxon>
        <taxon>Sipha</taxon>
    </lineage>
</organism>
<gene>
    <name evidence="1" type="primary">pol_145</name>
    <name evidence="1" type="ORF">g.140516</name>
</gene>
<dbReference type="AlphaFoldDB" id="A0A2S2R888"/>
<proteinExistence type="predicted"/>
<keyword evidence="1" id="KW-0695">RNA-directed DNA polymerase</keyword>
<protein>
    <submittedName>
        <fullName evidence="1">RNA-directed DNA polymerase from mobile element jockey</fullName>
    </submittedName>
</protein>
<reference evidence="1" key="1">
    <citation type="submission" date="2018-04" db="EMBL/GenBank/DDBJ databases">
        <title>Transcriptome assembly of Sipha flava.</title>
        <authorList>
            <person name="Scully E.D."/>
            <person name="Geib S.M."/>
            <person name="Palmer N.A."/>
            <person name="Koch K."/>
            <person name="Bradshaw J."/>
            <person name="Heng-Moss T."/>
            <person name="Sarath G."/>
        </authorList>
    </citation>
    <scope>NUCLEOTIDE SEQUENCE</scope>
</reference>
<sequence length="124" mass="14322">MVKNTSPINYEIKNPDNSINDPFTITELNNCLFKKKSKSPGPDGIPFSFLQHLSSLSLNYLHNIFNNTWTKNHFPKQRKAAAIIPTTKPNKTNFIFNNYRPMSLLNTMSKILKTWLIYSTNMVL</sequence>
<keyword evidence="1" id="KW-0548">Nucleotidyltransferase</keyword>
<accession>A0A2S2R888</accession>